<evidence type="ECO:0000313" key="11">
    <source>
        <dbReference type="Proteomes" id="UP000807306"/>
    </source>
</evidence>
<feature type="transmembrane region" description="Helical" evidence="8">
    <location>
        <begin position="517"/>
        <end position="541"/>
    </location>
</feature>
<reference evidence="10" key="1">
    <citation type="submission" date="2020-11" db="EMBL/GenBank/DDBJ databases">
        <authorList>
            <consortium name="DOE Joint Genome Institute"/>
            <person name="Ahrendt S."/>
            <person name="Riley R."/>
            <person name="Andreopoulos W."/>
            <person name="Labutti K."/>
            <person name="Pangilinan J."/>
            <person name="Ruiz-Duenas F.J."/>
            <person name="Barrasa J.M."/>
            <person name="Sanchez-Garcia M."/>
            <person name="Camarero S."/>
            <person name="Miyauchi S."/>
            <person name="Serrano A."/>
            <person name="Linde D."/>
            <person name="Babiker R."/>
            <person name="Drula E."/>
            <person name="Ayuso-Fernandez I."/>
            <person name="Pacheco R."/>
            <person name="Padilla G."/>
            <person name="Ferreira P."/>
            <person name="Barriuso J."/>
            <person name="Kellner H."/>
            <person name="Castanera R."/>
            <person name="Alfaro M."/>
            <person name="Ramirez L."/>
            <person name="Pisabarro A.G."/>
            <person name="Kuo A."/>
            <person name="Tritt A."/>
            <person name="Lipzen A."/>
            <person name="He G."/>
            <person name="Yan M."/>
            <person name="Ng V."/>
            <person name="Cullen D."/>
            <person name="Martin F."/>
            <person name="Rosso M.-N."/>
            <person name="Henrissat B."/>
            <person name="Hibbett D."/>
            <person name="Martinez A.T."/>
            <person name="Grigoriev I.V."/>
        </authorList>
    </citation>
    <scope>NUCLEOTIDE SEQUENCE</scope>
    <source>
        <strain evidence="10">CBS 506.95</strain>
    </source>
</reference>
<gene>
    <name evidence="10" type="ORF">CPB83DRAFT_788128</name>
</gene>
<feature type="transmembrane region" description="Helical" evidence="8">
    <location>
        <begin position="562"/>
        <end position="585"/>
    </location>
</feature>
<evidence type="ECO:0000259" key="9">
    <source>
        <dbReference type="Pfam" id="PF03600"/>
    </source>
</evidence>
<comment type="subcellular location">
    <subcellularLocation>
        <location evidence="1">Cell membrane</location>
        <topology evidence="1">Multi-pass membrane protein</topology>
    </subcellularLocation>
</comment>
<keyword evidence="2" id="KW-0813">Transport</keyword>
<proteinExistence type="predicted"/>
<dbReference type="Pfam" id="PF03600">
    <property type="entry name" value="CitMHS"/>
    <property type="match status" value="1"/>
</dbReference>
<dbReference type="PANTHER" id="PTHR43302:SF5">
    <property type="entry name" value="TRANSPORTER ARSB-RELATED"/>
    <property type="match status" value="1"/>
</dbReference>
<dbReference type="Proteomes" id="UP000807306">
    <property type="component" value="Unassembled WGS sequence"/>
</dbReference>
<evidence type="ECO:0000256" key="5">
    <source>
        <dbReference type="ARBA" id="ARBA00022989"/>
    </source>
</evidence>
<name>A0A9P6EKG9_9AGAR</name>
<evidence type="ECO:0000256" key="4">
    <source>
        <dbReference type="ARBA" id="ARBA00022692"/>
    </source>
</evidence>
<keyword evidence="5 8" id="KW-1133">Transmembrane helix</keyword>
<evidence type="ECO:0000256" key="8">
    <source>
        <dbReference type="SAM" id="Phobius"/>
    </source>
</evidence>
<feature type="transmembrane region" description="Helical" evidence="8">
    <location>
        <begin position="79"/>
        <end position="108"/>
    </location>
</feature>
<feature type="transmembrane region" description="Helical" evidence="8">
    <location>
        <begin position="38"/>
        <end position="58"/>
    </location>
</feature>
<keyword evidence="3" id="KW-1003">Cell membrane</keyword>
<evidence type="ECO:0000256" key="3">
    <source>
        <dbReference type="ARBA" id="ARBA00022475"/>
    </source>
</evidence>
<evidence type="ECO:0000256" key="7">
    <source>
        <dbReference type="SAM" id="MobiDB-lite"/>
    </source>
</evidence>
<evidence type="ECO:0000256" key="1">
    <source>
        <dbReference type="ARBA" id="ARBA00004651"/>
    </source>
</evidence>
<evidence type="ECO:0000256" key="2">
    <source>
        <dbReference type="ARBA" id="ARBA00022448"/>
    </source>
</evidence>
<dbReference type="OrthoDB" id="442352at2759"/>
<dbReference type="AlphaFoldDB" id="A0A9P6EKG9"/>
<feature type="transmembrane region" description="Helical" evidence="8">
    <location>
        <begin position="246"/>
        <end position="266"/>
    </location>
</feature>
<evidence type="ECO:0000256" key="6">
    <source>
        <dbReference type="ARBA" id="ARBA00023136"/>
    </source>
</evidence>
<protein>
    <recommendedName>
        <fullName evidence="9">Citrate transporter-like domain-containing protein</fullName>
    </recommendedName>
</protein>
<organism evidence="10 11">
    <name type="scientific">Crepidotus variabilis</name>
    <dbReference type="NCBI Taxonomy" id="179855"/>
    <lineage>
        <taxon>Eukaryota</taxon>
        <taxon>Fungi</taxon>
        <taxon>Dikarya</taxon>
        <taxon>Basidiomycota</taxon>
        <taxon>Agaricomycotina</taxon>
        <taxon>Agaricomycetes</taxon>
        <taxon>Agaricomycetidae</taxon>
        <taxon>Agaricales</taxon>
        <taxon>Agaricineae</taxon>
        <taxon>Crepidotaceae</taxon>
        <taxon>Crepidotus</taxon>
    </lineage>
</organism>
<comment type="caution">
    <text evidence="10">The sequence shown here is derived from an EMBL/GenBank/DDBJ whole genome shotgun (WGS) entry which is preliminary data.</text>
</comment>
<feature type="domain" description="Citrate transporter-like" evidence="9">
    <location>
        <begin position="48"/>
        <end position="277"/>
    </location>
</feature>
<feature type="transmembrane region" description="Helical" evidence="8">
    <location>
        <begin position="199"/>
        <end position="220"/>
    </location>
</feature>
<dbReference type="GO" id="GO:0055085">
    <property type="term" value="P:transmembrane transport"/>
    <property type="evidence" value="ECO:0007669"/>
    <property type="project" value="InterPro"/>
</dbReference>
<accession>A0A9P6EKG9</accession>
<keyword evidence="4 8" id="KW-0812">Transmembrane</keyword>
<keyword evidence="6 8" id="KW-0472">Membrane</keyword>
<dbReference type="InterPro" id="IPR004680">
    <property type="entry name" value="Cit_transptr-like_dom"/>
</dbReference>
<feature type="transmembrane region" description="Helical" evidence="8">
    <location>
        <begin position="474"/>
        <end position="497"/>
    </location>
</feature>
<dbReference type="PANTHER" id="PTHR43302">
    <property type="entry name" value="TRANSPORTER ARSB-RELATED"/>
    <property type="match status" value="1"/>
</dbReference>
<evidence type="ECO:0000313" key="10">
    <source>
        <dbReference type="EMBL" id="KAF9530564.1"/>
    </source>
</evidence>
<dbReference type="EMBL" id="MU157839">
    <property type="protein sequence ID" value="KAF9530564.1"/>
    <property type="molecule type" value="Genomic_DNA"/>
</dbReference>
<dbReference type="GO" id="GO:0005886">
    <property type="term" value="C:plasma membrane"/>
    <property type="evidence" value="ECO:0007669"/>
    <property type="project" value="UniProtKB-SubCell"/>
</dbReference>
<feature type="compositionally biased region" description="Polar residues" evidence="7">
    <location>
        <begin position="379"/>
        <end position="397"/>
    </location>
</feature>
<sequence>MANIDRFSIVTLIFFFLSTIFVIRPLKFHVRLPVVGRIQLTLGLMSAPIIAIAILWAAQCIGATQIRDGIVGTAGIKPYNILILFISLAYMAITLDITGVLQAAAFWVSNRGGNNGRRLFLYFYILLTGVSMIIGNDPVILSGTAFLAYYTAAAQLEPLPWLISEFAAANTASMVLFVGNPTNVVICEGFGINNAAFTAYTILPFLACSVTCYLGLAFQFRKPKHVPHKLPVSGDLDPRSVLRDPISAWVGSLLLLTCLVVVIVVSFFHVDVWMVVLPFAVVKFLFDMCWDHFRPKESEAEDAESAEDPMKSAIRRGMSHHESTITDNQTARQDLVISEGKRSISMNADLPSERRENTLSSSMATRVELEEQIPKCSSPVPSQRSSTTTAPQPNNDSQGRKLFPQTRIKFDAIHARLSRHFPTFFTALPRLPFGLIPFAFSQFILIEGLSHRGWIDVFGNWLVIASKREMIPTIWLVGVLGVILCNGAGTNIGATILLTKIVHAANMPPSTNRAAAIALAVASNIGAVSFTFSASLAGLLWDTILKQKKINTITQWKFAYWNSIPLLLMTSAGLAIVTAEMVVLYK</sequence>
<feature type="region of interest" description="Disordered" evidence="7">
    <location>
        <begin position="371"/>
        <end position="401"/>
    </location>
</feature>
<keyword evidence="11" id="KW-1185">Reference proteome</keyword>
<feature type="transmembrane region" description="Helical" evidence="8">
    <location>
        <begin position="7"/>
        <end position="26"/>
    </location>
</feature>
<feature type="transmembrane region" description="Helical" evidence="8">
    <location>
        <begin position="120"/>
        <end position="149"/>
    </location>
</feature>